<keyword evidence="2" id="KW-1185">Reference proteome</keyword>
<gene>
    <name evidence="1" type="ORF">FSB73_19290</name>
</gene>
<organism evidence="1 2">
    <name type="scientific">Arachidicoccus ginsenosidivorans</name>
    <dbReference type="NCBI Taxonomy" id="496057"/>
    <lineage>
        <taxon>Bacteria</taxon>
        <taxon>Pseudomonadati</taxon>
        <taxon>Bacteroidota</taxon>
        <taxon>Chitinophagia</taxon>
        <taxon>Chitinophagales</taxon>
        <taxon>Chitinophagaceae</taxon>
        <taxon>Arachidicoccus</taxon>
    </lineage>
</organism>
<accession>A0A5B8VRF5</accession>
<dbReference type="KEGG" id="agi:FSB73_19290"/>
<dbReference type="RefSeq" id="WP_146785954.1">
    <property type="nucleotide sequence ID" value="NZ_CP042434.1"/>
</dbReference>
<evidence type="ECO:0000313" key="2">
    <source>
        <dbReference type="Proteomes" id="UP000321291"/>
    </source>
</evidence>
<dbReference type="AlphaFoldDB" id="A0A5B8VRF5"/>
<proteinExistence type="predicted"/>
<sequence length="66" mass="7479">MIKSIYLNGMTLIDMMVDYAPEFFSIDYLNTGHVGNHITGIDKKRRIVAARGSKKTIMEARTIIAF</sequence>
<dbReference type="EMBL" id="CP042434">
    <property type="protein sequence ID" value="QEC73482.1"/>
    <property type="molecule type" value="Genomic_DNA"/>
</dbReference>
<name>A0A5B8VRF5_9BACT</name>
<protein>
    <submittedName>
        <fullName evidence="1">Uncharacterized protein</fullName>
    </submittedName>
</protein>
<reference evidence="1 2" key="1">
    <citation type="journal article" date="2017" name="Int. J. Syst. Evol. Microbiol.">
        <title>Arachidicoccus ginsenosidivorans sp. nov., with ginsenoside-converting activity isolated from ginseng cultivating soil.</title>
        <authorList>
            <person name="Siddiqi M.Z."/>
            <person name="Aslam Z."/>
            <person name="Im W.T."/>
        </authorList>
    </citation>
    <scope>NUCLEOTIDE SEQUENCE [LARGE SCALE GENOMIC DNA]</scope>
    <source>
        <strain evidence="1 2">Gsoil 809</strain>
    </source>
</reference>
<dbReference type="Proteomes" id="UP000321291">
    <property type="component" value="Chromosome"/>
</dbReference>
<evidence type="ECO:0000313" key="1">
    <source>
        <dbReference type="EMBL" id="QEC73482.1"/>
    </source>
</evidence>